<accession>A0ABP8IKH9</accession>
<feature type="signal peptide" evidence="1">
    <location>
        <begin position="1"/>
        <end position="38"/>
    </location>
</feature>
<comment type="caution">
    <text evidence="2">The sequence shown here is derived from an EMBL/GenBank/DDBJ whole genome shotgun (WGS) entry which is preliminary data.</text>
</comment>
<reference evidence="3" key="1">
    <citation type="journal article" date="2019" name="Int. J. Syst. Evol. Microbiol.">
        <title>The Global Catalogue of Microorganisms (GCM) 10K type strain sequencing project: providing services to taxonomists for standard genome sequencing and annotation.</title>
        <authorList>
            <consortium name="The Broad Institute Genomics Platform"/>
            <consortium name="The Broad Institute Genome Sequencing Center for Infectious Disease"/>
            <person name="Wu L."/>
            <person name="Ma J."/>
        </authorList>
    </citation>
    <scope>NUCLEOTIDE SEQUENCE [LARGE SCALE GENOMIC DNA]</scope>
    <source>
        <strain evidence="3">JCM 17923</strain>
    </source>
</reference>
<name>A0ABP8IKH9_9BACT</name>
<protein>
    <recommendedName>
        <fullName evidence="4">EfeO-type cupredoxin-like domain-containing protein</fullName>
    </recommendedName>
</protein>
<evidence type="ECO:0008006" key="4">
    <source>
        <dbReference type="Google" id="ProtNLM"/>
    </source>
</evidence>
<keyword evidence="1" id="KW-0732">Signal</keyword>
<evidence type="ECO:0000313" key="3">
    <source>
        <dbReference type="Proteomes" id="UP001501153"/>
    </source>
</evidence>
<feature type="chain" id="PRO_5045473311" description="EfeO-type cupredoxin-like domain-containing protein" evidence="1">
    <location>
        <begin position="39"/>
        <end position="152"/>
    </location>
</feature>
<evidence type="ECO:0000313" key="2">
    <source>
        <dbReference type="EMBL" id="GAA4361469.1"/>
    </source>
</evidence>
<keyword evidence="3" id="KW-1185">Reference proteome</keyword>
<proteinExistence type="predicted"/>
<dbReference type="Proteomes" id="UP001501153">
    <property type="component" value="Unassembled WGS sequence"/>
</dbReference>
<organism evidence="2 3">
    <name type="scientific">Hymenobacter saemangeumensis</name>
    <dbReference type="NCBI Taxonomy" id="1084522"/>
    <lineage>
        <taxon>Bacteria</taxon>
        <taxon>Pseudomonadati</taxon>
        <taxon>Bacteroidota</taxon>
        <taxon>Cytophagia</taxon>
        <taxon>Cytophagales</taxon>
        <taxon>Hymenobacteraceae</taxon>
        <taxon>Hymenobacter</taxon>
    </lineage>
</organism>
<dbReference type="RefSeq" id="WP_345236760.1">
    <property type="nucleotide sequence ID" value="NZ_BAABGZ010000060.1"/>
</dbReference>
<dbReference type="EMBL" id="BAABGZ010000060">
    <property type="protein sequence ID" value="GAA4361469.1"/>
    <property type="molecule type" value="Genomic_DNA"/>
</dbReference>
<sequence>MKTTLRFTHFPHPLASFIRPALGSLALLLGFSQPQAQAQTWMVDSTPYIRLGIEASAALSSPKPTTFVVRHEKTGTEYELSQEAAAGTRELTVLFPTPANGEMTYFKTSAGKTPNWAPGKYTWSCKVGSEVAGYGAFVMPECKIDQIIQKAQ</sequence>
<gene>
    <name evidence="2" type="ORF">GCM10023185_28560</name>
</gene>
<evidence type="ECO:0000256" key="1">
    <source>
        <dbReference type="SAM" id="SignalP"/>
    </source>
</evidence>